<gene>
    <name evidence="2" type="ORF">C2857_001068</name>
</gene>
<sequence length="173" mass="18252">MKFSSALIYLALGASAAVAAPTPEVDVEVRANMPGLNAVQSKYARAIVAKAKADGVGRHGCEAAIATGLVESSIIMYANNNAPASLKLPHDRVGSDHDSVGIFQQRVSIYKDLKCDMDAGCSAGQFFADMKRVNGWKTMAVGTLCQKVQRSAYPDRYARRVGEAAKICAAGGL</sequence>
<feature type="signal peptide" evidence="1">
    <location>
        <begin position="1"/>
        <end position="19"/>
    </location>
</feature>
<accession>A0A7S9KK71</accession>
<keyword evidence="1" id="KW-0732">Signal</keyword>
<dbReference type="AlphaFoldDB" id="A0A7S9KK71"/>
<organism evidence="2 3">
    <name type="scientific">Epichloe festucae (strain Fl1)</name>
    <dbReference type="NCBI Taxonomy" id="877507"/>
    <lineage>
        <taxon>Eukaryota</taxon>
        <taxon>Fungi</taxon>
        <taxon>Dikarya</taxon>
        <taxon>Ascomycota</taxon>
        <taxon>Pezizomycotina</taxon>
        <taxon>Sordariomycetes</taxon>
        <taxon>Hypocreomycetidae</taxon>
        <taxon>Hypocreales</taxon>
        <taxon>Clavicipitaceae</taxon>
        <taxon>Epichloe</taxon>
    </lineage>
</organism>
<dbReference type="EMBL" id="CP031385">
    <property type="protein sequence ID" value="QPG93591.1"/>
    <property type="molecule type" value="Genomic_DNA"/>
</dbReference>
<evidence type="ECO:0008006" key="4">
    <source>
        <dbReference type="Google" id="ProtNLM"/>
    </source>
</evidence>
<evidence type="ECO:0000313" key="3">
    <source>
        <dbReference type="Proteomes" id="UP000594364"/>
    </source>
</evidence>
<name>A0A7S9KK71_EPIFF</name>
<evidence type="ECO:0000256" key="1">
    <source>
        <dbReference type="SAM" id="SignalP"/>
    </source>
</evidence>
<dbReference type="OrthoDB" id="2251794at2759"/>
<protein>
    <recommendedName>
        <fullName evidence="4">NLP/P60 protein</fullName>
    </recommendedName>
</protein>
<evidence type="ECO:0000313" key="2">
    <source>
        <dbReference type="EMBL" id="QPG93591.1"/>
    </source>
</evidence>
<keyword evidence="3" id="KW-1185">Reference proteome</keyword>
<dbReference type="Proteomes" id="UP000594364">
    <property type="component" value="Chromosome 1"/>
</dbReference>
<proteinExistence type="predicted"/>
<feature type="chain" id="PRO_5034458088" description="NLP/P60 protein" evidence="1">
    <location>
        <begin position="20"/>
        <end position="173"/>
    </location>
</feature>
<reference evidence="2 3" key="1">
    <citation type="journal article" date="2018" name="PLoS Genet.">
        <title>Repeat elements organise 3D genome structure and mediate transcription in the filamentous fungus Epichloe festucae.</title>
        <authorList>
            <person name="Winter D.J."/>
            <person name="Ganley A.R.D."/>
            <person name="Young C.A."/>
            <person name="Liachko I."/>
            <person name="Schardl C.L."/>
            <person name="Dupont P.Y."/>
            <person name="Berry D."/>
            <person name="Ram A."/>
            <person name="Scott B."/>
            <person name="Cox M.P."/>
        </authorList>
    </citation>
    <scope>NUCLEOTIDE SEQUENCE [LARGE SCALE GENOMIC DNA]</scope>
    <source>
        <strain evidence="2 3">Fl1</strain>
    </source>
</reference>